<dbReference type="RefSeq" id="WP_208717308.1">
    <property type="nucleotide sequence ID" value="NZ_CP024769.1"/>
</dbReference>
<evidence type="ECO:0000256" key="1">
    <source>
        <dbReference type="SAM" id="MobiDB-lite"/>
    </source>
</evidence>
<organism evidence="3 4">
    <name type="scientific">Pantoea cypripedii</name>
    <name type="common">Pectobacterium cypripedii</name>
    <name type="synonym">Erwinia cypripedii</name>
    <dbReference type="NCBI Taxonomy" id="55209"/>
    <lineage>
        <taxon>Bacteria</taxon>
        <taxon>Pseudomonadati</taxon>
        <taxon>Pseudomonadota</taxon>
        <taxon>Gammaproteobacteria</taxon>
        <taxon>Enterobacterales</taxon>
        <taxon>Erwiniaceae</taxon>
        <taxon>Pantoea</taxon>
    </lineage>
</organism>
<reference evidence="3 4" key="1">
    <citation type="submission" date="2017-11" db="EMBL/GenBank/DDBJ databases">
        <title>Genome sequence of Pantoea cypripedii NE1.</title>
        <authorList>
            <person name="Nascimento F.X."/>
        </authorList>
    </citation>
    <scope>NUCLEOTIDE SEQUENCE [LARGE SCALE GENOMIC DNA]</scope>
    <source>
        <strain evidence="3 4">NE1</strain>
        <plasmid evidence="4">pne1a</plasmid>
    </source>
</reference>
<accession>A0A6B9G1N2</accession>
<name>A0A6B9G1N2_PANCY</name>
<feature type="signal peptide" evidence="2">
    <location>
        <begin position="1"/>
        <end position="20"/>
    </location>
</feature>
<feature type="region of interest" description="Disordered" evidence="1">
    <location>
        <begin position="73"/>
        <end position="92"/>
    </location>
</feature>
<geneLocation type="plasmid" evidence="4">
    <name>pne1a</name>
</geneLocation>
<feature type="chain" id="PRO_5025610769" description="DUF3761 domain-containing protein" evidence="2">
    <location>
        <begin position="21"/>
        <end position="92"/>
    </location>
</feature>
<evidence type="ECO:0000256" key="2">
    <source>
        <dbReference type="SAM" id="SignalP"/>
    </source>
</evidence>
<sequence length="92" mass="9975">MRFIAAFTLSALLVIHPAIAKTHTPATQSDNELIEQGDYTNSDGKQIHRPAHTKSGNVPDGATAKCRDDSYSFSTHHRGTCSRHGGVSEWLG</sequence>
<dbReference type="InterPro" id="IPR022236">
    <property type="entry name" value="DUF3761"/>
</dbReference>
<dbReference type="EMBL" id="CP024769">
    <property type="protein sequence ID" value="QGY31411.1"/>
    <property type="molecule type" value="Genomic_DNA"/>
</dbReference>
<dbReference type="AlphaFoldDB" id="A0A6B9G1N2"/>
<keyword evidence="2" id="KW-0732">Signal</keyword>
<evidence type="ECO:0000313" key="3">
    <source>
        <dbReference type="EMBL" id="QGY31411.1"/>
    </source>
</evidence>
<evidence type="ECO:0008006" key="5">
    <source>
        <dbReference type="Google" id="ProtNLM"/>
    </source>
</evidence>
<protein>
    <recommendedName>
        <fullName evidence="5">DUF3761 domain-containing protein</fullName>
    </recommendedName>
</protein>
<dbReference type="Pfam" id="PF12587">
    <property type="entry name" value="DUF3761"/>
    <property type="match status" value="1"/>
</dbReference>
<keyword evidence="3" id="KW-0614">Plasmid</keyword>
<proteinExistence type="predicted"/>
<gene>
    <name evidence="3" type="ORF">CUN67_20665</name>
</gene>
<evidence type="ECO:0000313" key="4">
    <source>
        <dbReference type="Proteomes" id="UP000502005"/>
    </source>
</evidence>
<dbReference type="Proteomes" id="UP000502005">
    <property type="component" value="Plasmid pNE1A"/>
</dbReference>
<feature type="region of interest" description="Disordered" evidence="1">
    <location>
        <begin position="24"/>
        <end position="62"/>
    </location>
</feature>